<accession>A0A8S1D0U5</accession>
<evidence type="ECO:0000256" key="2">
    <source>
        <dbReference type="RuleBase" id="RU000363"/>
    </source>
</evidence>
<dbReference type="PANTHER" id="PTHR43313">
    <property type="entry name" value="SHORT-CHAIN DEHYDROGENASE/REDUCTASE FAMILY 9C"/>
    <property type="match status" value="1"/>
</dbReference>
<sequence length="331" mass="35972">MDKIRSIFASSNSAGQGVAAPNKRGLITDLANRPIFITGCDSGFGQRLAATLNAMGVPIYAGVLSEKSEGAETLKDLGCKVIQLDITKDEDVAKAVEFVKQDLGSEKKLHALMNNAGIAEVGQVEWCDVDVFSKVLQVNTLGAVRVTQALLPLLRSTQGSRIVFTASVAGRYTLPGFSAYSMSKHALISFADALRKEMKPFKVSVHTIQPTAYTTALCSVETIDSSMQAKWNDTDQEIKDAYGESYFQAFKTLYLKGVNEFSRKNIDEVVDEMIHALLSKSPKVTYIPTFSTRMRVSLLTTISTSSQDKILCKRAIPNVQPAVVAKACGKI</sequence>
<dbReference type="AlphaFoldDB" id="A0A8S1D0U5"/>
<dbReference type="GO" id="GO:0016491">
    <property type="term" value="F:oxidoreductase activity"/>
    <property type="evidence" value="ECO:0007669"/>
    <property type="project" value="UniProtKB-KW"/>
</dbReference>
<dbReference type="PANTHER" id="PTHR43313:SF36">
    <property type="entry name" value="D-BETA-HYDROXYBUTYRATE DEHYDROGENASE, MITOCHONDRIAL"/>
    <property type="match status" value="1"/>
</dbReference>
<dbReference type="InterPro" id="IPR036291">
    <property type="entry name" value="NAD(P)-bd_dom_sf"/>
</dbReference>
<dbReference type="Proteomes" id="UP000494165">
    <property type="component" value="Unassembled WGS sequence"/>
</dbReference>
<dbReference type="Gene3D" id="3.40.50.720">
    <property type="entry name" value="NAD(P)-binding Rossmann-like Domain"/>
    <property type="match status" value="1"/>
</dbReference>
<dbReference type="Pfam" id="PF00106">
    <property type="entry name" value="adh_short"/>
    <property type="match status" value="1"/>
</dbReference>
<evidence type="ECO:0000256" key="1">
    <source>
        <dbReference type="ARBA" id="ARBA00023002"/>
    </source>
</evidence>
<reference evidence="3 4" key="1">
    <citation type="submission" date="2020-04" db="EMBL/GenBank/DDBJ databases">
        <authorList>
            <person name="Alioto T."/>
            <person name="Alioto T."/>
            <person name="Gomez Garrido J."/>
        </authorList>
    </citation>
    <scope>NUCLEOTIDE SEQUENCE [LARGE SCALE GENOMIC DNA]</scope>
</reference>
<protein>
    <submittedName>
        <fullName evidence="3">Uncharacterized protein</fullName>
    </submittedName>
</protein>
<dbReference type="OrthoDB" id="294295at2759"/>
<proteinExistence type="inferred from homology"/>
<keyword evidence="1" id="KW-0560">Oxidoreductase</keyword>
<organism evidence="3 4">
    <name type="scientific">Cloeon dipterum</name>
    <dbReference type="NCBI Taxonomy" id="197152"/>
    <lineage>
        <taxon>Eukaryota</taxon>
        <taxon>Metazoa</taxon>
        <taxon>Ecdysozoa</taxon>
        <taxon>Arthropoda</taxon>
        <taxon>Hexapoda</taxon>
        <taxon>Insecta</taxon>
        <taxon>Pterygota</taxon>
        <taxon>Palaeoptera</taxon>
        <taxon>Ephemeroptera</taxon>
        <taxon>Pisciforma</taxon>
        <taxon>Baetidae</taxon>
        <taxon>Cloeon</taxon>
    </lineage>
</organism>
<dbReference type="InterPro" id="IPR020904">
    <property type="entry name" value="Sc_DH/Rdtase_CS"/>
</dbReference>
<dbReference type="EMBL" id="CADEPI010000060">
    <property type="protein sequence ID" value="CAB3371332.1"/>
    <property type="molecule type" value="Genomic_DNA"/>
</dbReference>
<evidence type="ECO:0000313" key="3">
    <source>
        <dbReference type="EMBL" id="CAB3371332.1"/>
    </source>
</evidence>
<name>A0A8S1D0U5_9INSE</name>
<dbReference type="SUPFAM" id="SSF51735">
    <property type="entry name" value="NAD(P)-binding Rossmann-fold domains"/>
    <property type="match status" value="1"/>
</dbReference>
<dbReference type="PROSITE" id="PS00061">
    <property type="entry name" value="ADH_SHORT"/>
    <property type="match status" value="1"/>
</dbReference>
<evidence type="ECO:0000313" key="4">
    <source>
        <dbReference type="Proteomes" id="UP000494165"/>
    </source>
</evidence>
<comment type="caution">
    <text evidence="3">The sequence shown here is derived from an EMBL/GenBank/DDBJ whole genome shotgun (WGS) entry which is preliminary data.</text>
</comment>
<dbReference type="InterPro" id="IPR002347">
    <property type="entry name" value="SDR_fam"/>
</dbReference>
<keyword evidence="4" id="KW-1185">Reference proteome</keyword>
<gene>
    <name evidence="3" type="ORF">CLODIP_2_CD05900</name>
</gene>
<dbReference type="PRINTS" id="PR00081">
    <property type="entry name" value="GDHRDH"/>
</dbReference>
<dbReference type="PRINTS" id="PR00080">
    <property type="entry name" value="SDRFAMILY"/>
</dbReference>
<comment type="similarity">
    <text evidence="2">Belongs to the short-chain dehydrogenases/reductases (SDR) family.</text>
</comment>
<dbReference type="GO" id="GO:0008202">
    <property type="term" value="P:steroid metabolic process"/>
    <property type="evidence" value="ECO:0007669"/>
    <property type="project" value="TreeGrafter"/>
</dbReference>